<evidence type="ECO:0000313" key="6">
    <source>
        <dbReference type="Proteomes" id="UP000294952"/>
    </source>
</evidence>
<feature type="compositionally biased region" description="Basic and acidic residues" evidence="1">
    <location>
        <begin position="440"/>
        <end position="452"/>
    </location>
</feature>
<reference evidence="3 5" key="1">
    <citation type="submission" date="2015-04" db="EMBL/GenBank/DDBJ databases">
        <title>Genome sequence of Mycobacterium obuense UC1.</title>
        <authorList>
            <person name="Greninger A.L."/>
            <person name="Cunningham G."/>
            <person name="Chiu C.Y."/>
            <person name="Miller S."/>
        </authorList>
    </citation>
    <scope>NUCLEOTIDE SEQUENCE [LARGE SCALE GENOMIC DNA]</scope>
    <source>
        <strain evidence="3 5">UC1</strain>
    </source>
</reference>
<dbReference type="AlphaFoldDB" id="A0A0M2JUU1"/>
<evidence type="ECO:0000313" key="3">
    <source>
        <dbReference type="EMBL" id="KKF00819.1"/>
    </source>
</evidence>
<dbReference type="OrthoDB" id="4371679at2"/>
<evidence type="ECO:0000256" key="1">
    <source>
        <dbReference type="SAM" id="MobiDB-lite"/>
    </source>
</evidence>
<dbReference type="EMBL" id="SDLP01000004">
    <property type="protein sequence ID" value="TDL07435.1"/>
    <property type="molecule type" value="Genomic_DNA"/>
</dbReference>
<accession>A0A0M2JUU1</accession>
<feature type="region of interest" description="Disordered" evidence="1">
    <location>
        <begin position="337"/>
        <end position="474"/>
    </location>
</feature>
<feature type="signal peptide" evidence="2">
    <location>
        <begin position="1"/>
        <end position="23"/>
    </location>
</feature>
<evidence type="ECO:0000256" key="2">
    <source>
        <dbReference type="SAM" id="SignalP"/>
    </source>
</evidence>
<feature type="chain" id="PRO_5041862492" description="PE-PPE domain-containing protein" evidence="2">
    <location>
        <begin position="24"/>
        <end position="474"/>
    </location>
</feature>
<keyword evidence="5" id="KW-1185">Reference proteome</keyword>
<evidence type="ECO:0000313" key="4">
    <source>
        <dbReference type="EMBL" id="TDL07435.1"/>
    </source>
</evidence>
<dbReference type="EMBL" id="LAUZ02000062">
    <property type="protein sequence ID" value="KKF00819.1"/>
    <property type="molecule type" value="Genomic_DNA"/>
</dbReference>
<dbReference type="RefSeq" id="WP_046364226.1">
    <property type="nucleotide sequence ID" value="NZ_LAUZ02000062.1"/>
</dbReference>
<evidence type="ECO:0000313" key="5">
    <source>
        <dbReference type="Proteomes" id="UP000034150"/>
    </source>
</evidence>
<reference evidence="4 6" key="2">
    <citation type="submission" date="2019-01" db="EMBL/GenBank/DDBJ databases">
        <title>High-quality-draft genome sequences of five non-tuberculosis mycobacteriaceae isolated from a nosocomial environment.</title>
        <authorList>
            <person name="Tiago I."/>
            <person name="Alarico S."/>
            <person name="Pereira S.G."/>
            <person name="Coelho C."/>
            <person name="Maranha A."/>
            <person name="Empadinhas N."/>
        </authorList>
    </citation>
    <scope>NUCLEOTIDE SEQUENCE [LARGE SCALE GENOMIC DNA]</scope>
    <source>
        <strain evidence="4 6">22DIII</strain>
    </source>
</reference>
<evidence type="ECO:0008006" key="7">
    <source>
        <dbReference type="Google" id="ProtNLM"/>
    </source>
</evidence>
<feature type="compositionally biased region" description="Low complexity" evidence="1">
    <location>
        <begin position="380"/>
        <end position="403"/>
    </location>
</feature>
<proteinExistence type="predicted"/>
<name>A0A0M2JUU1_9MYCO</name>
<protein>
    <recommendedName>
        <fullName evidence="7">PE-PPE domain-containing protein</fullName>
    </recommendedName>
</protein>
<feature type="compositionally biased region" description="Polar residues" evidence="1">
    <location>
        <begin position="411"/>
        <end position="434"/>
    </location>
</feature>
<comment type="caution">
    <text evidence="3">The sequence shown here is derived from an EMBL/GenBank/DDBJ whole genome shotgun (WGS) entry which is preliminary data.</text>
</comment>
<organism evidence="3 5">
    <name type="scientific">Mycolicibacterium obuense</name>
    <dbReference type="NCBI Taxonomy" id="1807"/>
    <lineage>
        <taxon>Bacteria</taxon>
        <taxon>Bacillati</taxon>
        <taxon>Actinomycetota</taxon>
        <taxon>Actinomycetes</taxon>
        <taxon>Mycobacteriales</taxon>
        <taxon>Mycobacteriaceae</taxon>
        <taxon>Mycolicibacterium</taxon>
    </lineage>
</organism>
<dbReference type="Proteomes" id="UP000294952">
    <property type="component" value="Unassembled WGS sequence"/>
</dbReference>
<dbReference type="PATRIC" id="fig|1807.13.peg.4424"/>
<feature type="compositionally biased region" description="Low complexity" evidence="1">
    <location>
        <begin position="453"/>
        <end position="474"/>
    </location>
</feature>
<dbReference type="Proteomes" id="UP000034150">
    <property type="component" value="Unassembled WGS sequence"/>
</dbReference>
<keyword evidence="2" id="KW-0732">Signal</keyword>
<gene>
    <name evidence="4" type="ORF">EUA04_16080</name>
    <name evidence="3" type="ORF">WN67_16950</name>
</gene>
<sequence length="474" mass="48937">MRTTARSYVTAGVALMGAGVISATPVTPNLDLQMKSYDVGLVAATQSCAAGSASALCATPAGIPSATTFATTTDSTNILNIPANLFIALANTPYNFFNALGEGDVALGSDPNGDFSFQPTYEGVTLTQPEGSVVGLGRNLRYTGNWWVYSQTNILGTDPADPSRYQALTNVLVPFPALSVPLGNMVAAIAASQLPMDTGCTGTGPGACDHPEAILSKMFDLRHVVALFSPDGYTYPETRAGITCSADGQCYVKDEDGPEVPWSGQTVKLDATAPFTSFYNSLTKTPDFSEIKPVTPQFVAGSLTSLANGLNTDFNPFVLGTQCAVCAPFVPNPENKPIPGPVFTDPDASTTTTLAAGEKTAAPETTQATKSVEKADDTATETPAAADTTEAASDTTESTSTTSGGKHRKPSATSTTIKQVRDSINTTVSKVSDSLTKKPKATESKTESKSESKTGSTSTSSAKSGSSAKGGSED</sequence>